<accession>A0A2I0B975</accession>
<dbReference type="PANTHER" id="PTHR14790">
    <property type="entry name" value="RECQ-MEDIATED GENOME INSTABILITY PROTEIN 1 RMI1"/>
    <property type="match status" value="1"/>
</dbReference>
<sequence>MRRRKLRLPSSSDEDDEAPSHQTLSILNPSDRLDSNAPLDISEDEFVDVADELSDHSPPAASGQTSALPSDRMEVSAGDPSNASVGPIDEFLRRVGLVLRREWMASCLSNFSGAVHGFESLDLAEKARLCFEEFLFSDMNYSGSGILPENVHSMHDVELEGPFVLQVDEIANISSPLRERYHDSPPGLKRCLKLSLTDGVQRVFGLEYRPVSIMENLSPAGMKIVIRNVKVRRGLLLLLPEILVVLGGMVDSLQAACQRVVSEVNKPPRGKRKQAVIALCQRATCAAWPSNTSNVNEPNTSASANNFDNNCPQPNVSMPRNLSNTLSMDGVVSVNANDFIGQPTVNEHSDHGTIDMEELVARNSRSDTSNGFDVSHARESLIEQPVYSTESSMDDNAAGPRERTSFMDLDDAKNEATHLVILTGDEEIPFTYLACLLAKWNTEKDSAPFIQGRIKCVFTGVKSFQFKDKSKYELIIYVDDGSYIAEVLIDHNVVQKAIGFSTEDVTIALSSPDKKTKADMVEIMKKFQLFLSKFEGTMTLEINKESSYPVGLEMSQGCSSSDAWLLLRRLKCFSSRNLQHQTADLIVLSP</sequence>
<dbReference type="STRING" id="1088818.A0A2I0B975"/>
<evidence type="ECO:0000313" key="8">
    <source>
        <dbReference type="Proteomes" id="UP000236161"/>
    </source>
</evidence>
<organism evidence="7 8">
    <name type="scientific">Apostasia shenzhenica</name>
    <dbReference type="NCBI Taxonomy" id="1088818"/>
    <lineage>
        <taxon>Eukaryota</taxon>
        <taxon>Viridiplantae</taxon>
        <taxon>Streptophyta</taxon>
        <taxon>Embryophyta</taxon>
        <taxon>Tracheophyta</taxon>
        <taxon>Spermatophyta</taxon>
        <taxon>Magnoliopsida</taxon>
        <taxon>Liliopsida</taxon>
        <taxon>Asparagales</taxon>
        <taxon>Orchidaceae</taxon>
        <taxon>Apostasioideae</taxon>
        <taxon>Apostasia</taxon>
    </lineage>
</organism>
<dbReference type="PANTHER" id="PTHR14790:SF15">
    <property type="entry name" value="RECQ-MEDIATED GENOME INSTABILITY PROTEIN 1"/>
    <property type="match status" value="1"/>
</dbReference>
<protein>
    <recommendedName>
        <fullName evidence="2">RecQ-mediated genome instability protein 1</fullName>
    </recommendedName>
    <alternativeName>
        <fullName evidence="3">BLM-associated protein of 75 kDa homolog</fullName>
    </alternativeName>
</protein>
<name>A0A2I0B975_9ASPA</name>
<evidence type="ECO:0000256" key="1">
    <source>
        <dbReference type="ARBA" id="ARBA00006395"/>
    </source>
</evidence>
<dbReference type="InterPro" id="IPR042470">
    <property type="entry name" value="RMI1_N_C_sf"/>
</dbReference>
<evidence type="ECO:0000313" key="7">
    <source>
        <dbReference type="EMBL" id="PKA64342.1"/>
    </source>
</evidence>
<dbReference type="Pfam" id="PF08585">
    <property type="entry name" value="RMI1_N_C"/>
    <property type="match status" value="1"/>
</dbReference>
<dbReference type="FunFam" id="2.40.50.770:FF:000004">
    <property type="entry name" value="RecQ-mediated instability protein (DUF1767)"/>
    <property type="match status" value="1"/>
</dbReference>
<comment type="similarity">
    <text evidence="1">Belongs to the RMI1 family.</text>
</comment>
<dbReference type="SMART" id="SM01161">
    <property type="entry name" value="DUF1767"/>
    <property type="match status" value="1"/>
</dbReference>
<evidence type="ECO:0000259" key="6">
    <source>
        <dbReference type="Pfam" id="PF16099"/>
    </source>
</evidence>
<feature type="domain" description="RecQ-mediated genome instability protein 1 C-terminal OB-fold" evidence="6">
    <location>
        <begin position="428"/>
        <end position="570"/>
    </location>
</feature>
<dbReference type="AlphaFoldDB" id="A0A2I0B975"/>
<evidence type="ECO:0000256" key="3">
    <source>
        <dbReference type="ARBA" id="ARBA00077519"/>
    </source>
</evidence>
<feature type="region of interest" description="Disordered" evidence="4">
    <location>
        <begin position="1"/>
        <end position="82"/>
    </location>
</feature>
<dbReference type="Pfam" id="PF16099">
    <property type="entry name" value="RMI1_C"/>
    <property type="match status" value="1"/>
</dbReference>
<dbReference type="InterPro" id="IPR013894">
    <property type="entry name" value="RMI1_OB"/>
</dbReference>
<dbReference type="GO" id="GO:0031422">
    <property type="term" value="C:RecQ family helicase-topoisomerase III complex"/>
    <property type="evidence" value="ECO:0007669"/>
    <property type="project" value="TreeGrafter"/>
</dbReference>
<dbReference type="Gene3D" id="2.40.50.770">
    <property type="entry name" value="RecQ-mediated genome instability protein Rmi1, C-terminal domain"/>
    <property type="match status" value="1"/>
</dbReference>
<keyword evidence="8" id="KW-1185">Reference proteome</keyword>
<gene>
    <name evidence="7" type="ORF">AXF42_Ash009564</name>
</gene>
<dbReference type="GO" id="GO:0000724">
    <property type="term" value="P:double-strand break repair via homologous recombination"/>
    <property type="evidence" value="ECO:0007669"/>
    <property type="project" value="TreeGrafter"/>
</dbReference>
<proteinExistence type="inferred from homology"/>
<dbReference type="GO" id="GO:0000166">
    <property type="term" value="F:nucleotide binding"/>
    <property type="evidence" value="ECO:0007669"/>
    <property type="project" value="InterPro"/>
</dbReference>
<dbReference type="InterPro" id="IPR032199">
    <property type="entry name" value="RMI1_C"/>
</dbReference>
<dbReference type="GO" id="GO:0000712">
    <property type="term" value="P:resolution of meiotic recombination intermediates"/>
    <property type="evidence" value="ECO:0007669"/>
    <property type="project" value="TreeGrafter"/>
</dbReference>
<reference evidence="7 8" key="1">
    <citation type="journal article" date="2017" name="Nature">
        <title>The Apostasia genome and the evolution of orchids.</title>
        <authorList>
            <person name="Zhang G.Q."/>
            <person name="Liu K.W."/>
            <person name="Li Z."/>
            <person name="Lohaus R."/>
            <person name="Hsiao Y.Y."/>
            <person name="Niu S.C."/>
            <person name="Wang J.Y."/>
            <person name="Lin Y.C."/>
            <person name="Xu Q."/>
            <person name="Chen L.J."/>
            <person name="Yoshida K."/>
            <person name="Fujiwara S."/>
            <person name="Wang Z.W."/>
            <person name="Zhang Y.Q."/>
            <person name="Mitsuda N."/>
            <person name="Wang M."/>
            <person name="Liu G.H."/>
            <person name="Pecoraro L."/>
            <person name="Huang H.X."/>
            <person name="Xiao X.J."/>
            <person name="Lin M."/>
            <person name="Wu X.Y."/>
            <person name="Wu W.L."/>
            <person name="Chen Y.Y."/>
            <person name="Chang S.B."/>
            <person name="Sakamoto S."/>
            <person name="Ohme-Takagi M."/>
            <person name="Yagi M."/>
            <person name="Zeng S.J."/>
            <person name="Shen C.Y."/>
            <person name="Yeh C.M."/>
            <person name="Luo Y.B."/>
            <person name="Tsai W.C."/>
            <person name="Van de Peer Y."/>
            <person name="Liu Z.J."/>
        </authorList>
    </citation>
    <scope>NUCLEOTIDE SEQUENCE [LARGE SCALE GENOMIC DNA]</scope>
    <source>
        <strain evidence="8">cv. Shenzhen</strain>
        <tissue evidence="7">Stem</tissue>
    </source>
</reference>
<feature type="compositionally biased region" description="Acidic residues" evidence="4">
    <location>
        <begin position="41"/>
        <end position="52"/>
    </location>
</feature>
<dbReference type="EMBL" id="KZ451905">
    <property type="protein sequence ID" value="PKA64342.1"/>
    <property type="molecule type" value="Genomic_DNA"/>
</dbReference>
<evidence type="ECO:0000256" key="2">
    <source>
        <dbReference type="ARBA" id="ARBA00018987"/>
    </source>
</evidence>
<feature type="domain" description="RecQ mediated genome instability protein 1 OB-fold" evidence="5">
    <location>
        <begin position="147"/>
        <end position="256"/>
    </location>
</feature>
<dbReference type="Proteomes" id="UP000236161">
    <property type="component" value="Unassembled WGS sequence"/>
</dbReference>
<evidence type="ECO:0000256" key="4">
    <source>
        <dbReference type="SAM" id="MobiDB-lite"/>
    </source>
</evidence>
<dbReference type="OrthoDB" id="341511at2759"/>
<evidence type="ECO:0000259" key="5">
    <source>
        <dbReference type="Pfam" id="PF08585"/>
    </source>
</evidence>
<dbReference type="GO" id="GO:0016604">
    <property type="term" value="C:nuclear body"/>
    <property type="evidence" value="ECO:0007669"/>
    <property type="project" value="TreeGrafter"/>
</dbReference>